<dbReference type="PRINTS" id="PR00146">
    <property type="entry name" value="DHPICSNTHASE"/>
</dbReference>
<dbReference type="Proteomes" id="UP000469011">
    <property type="component" value="Unassembled WGS sequence"/>
</dbReference>
<dbReference type="InterPro" id="IPR002220">
    <property type="entry name" value="DapA-like"/>
</dbReference>
<accession>A0A6N9TAN2</accession>
<protein>
    <submittedName>
        <fullName evidence="5">Dihydrodipicolinate synthase family protein</fullName>
    </submittedName>
</protein>
<comment type="similarity">
    <text evidence="1 3">Belongs to the DapA family.</text>
</comment>
<evidence type="ECO:0000313" key="6">
    <source>
        <dbReference type="Proteomes" id="UP000469011"/>
    </source>
</evidence>
<dbReference type="PANTHER" id="PTHR12128:SF66">
    <property type="entry name" value="4-HYDROXY-2-OXOGLUTARATE ALDOLASE, MITOCHONDRIAL"/>
    <property type="match status" value="1"/>
</dbReference>
<dbReference type="EMBL" id="JAAAMG010000013">
    <property type="protein sequence ID" value="NDW05958.1"/>
    <property type="molecule type" value="Genomic_DNA"/>
</dbReference>
<dbReference type="GO" id="GO:0005829">
    <property type="term" value="C:cytosol"/>
    <property type="evidence" value="ECO:0007669"/>
    <property type="project" value="TreeGrafter"/>
</dbReference>
<evidence type="ECO:0000256" key="2">
    <source>
        <dbReference type="ARBA" id="ARBA00023239"/>
    </source>
</evidence>
<gene>
    <name evidence="5" type="ORF">GTK09_16175</name>
</gene>
<dbReference type="PANTHER" id="PTHR12128">
    <property type="entry name" value="DIHYDRODIPICOLINATE SYNTHASE"/>
    <property type="match status" value="1"/>
</dbReference>
<dbReference type="AlphaFoldDB" id="A0A6N9TAN2"/>
<proteinExistence type="inferred from homology"/>
<evidence type="ECO:0000313" key="5">
    <source>
        <dbReference type="EMBL" id="NDW05958.1"/>
    </source>
</evidence>
<feature type="binding site" evidence="4">
    <location>
        <position position="208"/>
    </location>
    <ligand>
        <name>pyruvate</name>
        <dbReference type="ChEBI" id="CHEBI:15361"/>
    </ligand>
</feature>
<evidence type="ECO:0000256" key="4">
    <source>
        <dbReference type="PIRSR" id="PIRSR001365-2"/>
    </source>
</evidence>
<keyword evidence="2 3" id="KW-0456">Lyase</keyword>
<organism evidence="5 6">
    <name type="scientific">Jiella pacifica</name>
    <dbReference type="NCBI Taxonomy" id="2696469"/>
    <lineage>
        <taxon>Bacteria</taxon>
        <taxon>Pseudomonadati</taxon>
        <taxon>Pseudomonadota</taxon>
        <taxon>Alphaproteobacteria</taxon>
        <taxon>Hyphomicrobiales</taxon>
        <taxon>Aurantimonadaceae</taxon>
        <taxon>Jiella</taxon>
    </lineage>
</organism>
<reference evidence="5 6" key="1">
    <citation type="submission" date="2020-01" db="EMBL/GenBank/DDBJ databases">
        <title>Jiella pacifica sp. nov.</title>
        <authorList>
            <person name="Xue Z."/>
            <person name="Zhu S."/>
            <person name="Chen J."/>
            <person name="Yang J."/>
        </authorList>
    </citation>
    <scope>NUCLEOTIDE SEQUENCE [LARGE SCALE GENOMIC DNA]</scope>
    <source>
        <strain evidence="5 6">40Bstr34</strain>
    </source>
</reference>
<evidence type="ECO:0000256" key="3">
    <source>
        <dbReference type="PIRNR" id="PIRNR001365"/>
    </source>
</evidence>
<sequence length="301" mass="32620">MLEAIEGVFIVAQTPFDDRQDIDLPSVDTLVDFYARHGANGLTVLGVSGEAGKLTGEEALAVAGRYIARAGTMPVIVGVSSTNLAHLSRLTNAVMDAGAAGVMIAPAPGIRTDEDLFRYFETVFAAIGDVPVVLQDFPFATNVGMSVPAILELVKRHPQIQVLKEEDLPSLNKITRLRQAGGRRIAILTGNNAMYLPLELERGIDGPMAGFSYPEMLSGVFRLHRAGDIQAANDLFDRYLPLLRYEAMGFWGVAARKEAMRRRGALAHATMRQPGPALTADDHLEIDRLIARVETRLAEAA</sequence>
<dbReference type="InterPro" id="IPR013785">
    <property type="entry name" value="Aldolase_TIM"/>
</dbReference>
<dbReference type="Pfam" id="PF00701">
    <property type="entry name" value="DHDPS"/>
    <property type="match status" value="1"/>
</dbReference>
<dbReference type="CDD" id="cd00408">
    <property type="entry name" value="DHDPS-like"/>
    <property type="match status" value="1"/>
</dbReference>
<dbReference type="GO" id="GO:0008840">
    <property type="term" value="F:4-hydroxy-tetrahydrodipicolinate synthase activity"/>
    <property type="evidence" value="ECO:0007669"/>
    <property type="project" value="TreeGrafter"/>
</dbReference>
<dbReference type="SUPFAM" id="SSF51569">
    <property type="entry name" value="Aldolase"/>
    <property type="match status" value="1"/>
</dbReference>
<dbReference type="Gene3D" id="3.20.20.70">
    <property type="entry name" value="Aldolase class I"/>
    <property type="match status" value="1"/>
</dbReference>
<keyword evidence="6" id="KW-1185">Reference proteome</keyword>
<evidence type="ECO:0000256" key="1">
    <source>
        <dbReference type="ARBA" id="ARBA00007592"/>
    </source>
</evidence>
<dbReference type="PIRSF" id="PIRSF001365">
    <property type="entry name" value="DHDPS"/>
    <property type="match status" value="1"/>
</dbReference>
<dbReference type="SMART" id="SM01130">
    <property type="entry name" value="DHDPS"/>
    <property type="match status" value="1"/>
</dbReference>
<dbReference type="RefSeq" id="WP_163464377.1">
    <property type="nucleotide sequence ID" value="NZ_JAAAMG010000013.1"/>
</dbReference>
<comment type="caution">
    <text evidence="5">The sequence shown here is derived from an EMBL/GenBank/DDBJ whole genome shotgun (WGS) entry which is preliminary data.</text>
</comment>
<name>A0A6N9TAN2_9HYPH</name>